<organism evidence="4 5">
    <name type="scientific">Paludifilum halophilum</name>
    <dbReference type="NCBI Taxonomy" id="1642702"/>
    <lineage>
        <taxon>Bacteria</taxon>
        <taxon>Bacillati</taxon>
        <taxon>Bacillota</taxon>
        <taxon>Bacilli</taxon>
        <taxon>Bacillales</taxon>
        <taxon>Thermoactinomycetaceae</taxon>
        <taxon>Paludifilum</taxon>
    </lineage>
</organism>
<dbReference type="SUPFAM" id="SSF110997">
    <property type="entry name" value="Sporulation related repeat"/>
    <property type="match status" value="1"/>
</dbReference>
<evidence type="ECO:0000313" key="4">
    <source>
        <dbReference type="EMBL" id="OYD07590.1"/>
    </source>
</evidence>
<feature type="region of interest" description="Disordered" evidence="2">
    <location>
        <begin position="185"/>
        <end position="205"/>
    </location>
</feature>
<evidence type="ECO:0000256" key="2">
    <source>
        <dbReference type="SAM" id="MobiDB-lite"/>
    </source>
</evidence>
<dbReference type="GO" id="GO:0009253">
    <property type="term" value="P:peptidoglycan catabolic process"/>
    <property type="evidence" value="ECO:0007669"/>
    <property type="project" value="InterPro"/>
</dbReference>
<dbReference type="PANTHER" id="PTHR30404">
    <property type="entry name" value="N-ACETYLMURAMOYL-L-ALANINE AMIDASE"/>
    <property type="match status" value="1"/>
</dbReference>
<dbReference type="SUPFAM" id="SSF53187">
    <property type="entry name" value="Zn-dependent exopeptidases"/>
    <property type="match status" value="1"/>
</dbReference>
<dbReference type="Proteomes" id="UP000215459">
    <property type="component" value="Unassembled WGS sequence"/>
</dbReference>
<dbReference type="InterPro" id="IPR050695">
    <property type="entry name" value="N-acetylmuramoyl_amidase_3"/>
</dbReference>
<gene>
    <name evidence="4" type="ORF">CHM34_08880</name>
</gene>
<feature type="domain" description="MurNAc-LAA" evidence="3">
    <location>
        <begin position="70"/>
        <end position="182"/>
    </location>
</feature>
<dbReference type="EMBL" id="NOWF01000005">
    <property type="protein sequence ID" value="OYD07590.1"/>
    <property type="molecule type" value="Genomic_DNA"/>
</dbReference>
<dbReference type="OrthoDB" id="9763643at2"/>
<dbReference type="PANTHER" id="PTHR30404:SF0">
    <property type="entry name" value="N-ACETYLMURAMOYL-L-ALANINE AMIDASE AMIC"/>
    <property type="match status" value="1"/>
</dbReference>
<comment type="caution">
    <text evidence="4">The sequence shown here is derived from an EMBL/GenBank/DDBJ whole genome shotgun (WGS) entry which is preliminary data.</text>
</comment>
<dbReference type="Gene3D" id="3.40.630.40">
    <property type="entry name" value="Zn-dependent exopeptidases"/>
    <property type="match status" value="1"/>
</dbReference>
<dbReference type="CDD" id="cd02696">
    <property type="entry name" value="MurNAc-LAA"/>
    <property type="match status" value="1"/>
</dbReference>
<name>A0A235B5M2_9BACL</name>
<reference evidence="4 5" key="1">
    <citation type="submission" date="2017-07" db="EMBL/GenBank/DDBJ databases">
        <title>The genome sequence of Paludifilum halophilum highlights mechanisms for microbial adaptation to high salt environemnts.</title>
        <authorList>
            <person name="Belbahri L."/>
        </authorList>
    </citation>
    <scope>NUCLEOTIDE SEQUENCE [LARGE SCALE GENOMIC DNA]</scope>
    <source>
        <strain evidence="4 5">DSM 102817</strain>
    </source>
</reference>
<dbReference type="AlphaFoldDB" id="A0A235B5M2"/>
<evidence type="ECO:0000313" key="5">
    <source>
        <dbReference type="Proteomes" id="UP000215459"/>
    </source>
</evidence>
<evidence type="ECO:0000259" key="3">
    <source>
        <dbReference type="SMART" id="SM00646"/>
    </source>
</evidence>
<dbReference type="Pfam" id="PF01520">
    <property type="entry name" value="Amidase_3"/>
    <property type="match status" value="1"/>
</dbReference>
<dbReference type="InterPro" id="IPR002508">
    <property type="entry name" value="MurNAc-LAA_cat"/>
</dbReference>
<keyword evidence="5" id="KW-1185">Reference proteome</keyword>
<protein>
    <recommendedName>
        <fullName evidence="3">MurNAc-LAA domain-containing protein</fullName>
    </recommendedName>
</protein>
<evidence type="ECO:0000256" key="1">
    <source>
        <dbReference type="ARBA" id="ARBA00022801"/>
    </source>
</evidence>
<feature type="compositionally biased region" description="Basic and acidic residues" evidence="2">
    <location>
        <begin position="186"/>
        <end position="198"/>
    </location>
</feature>
<dbReference type="SMART" id="SM00646">
    <property type="entry name" value="Ami_3"/>
    <property type="match status" value="1"/>
</dbReference>
<dbReference type="GO" id="GO:0008745">
    <property type="term" value="F:N-acetylmuramoyl-L-alanine amidase activity"/>
    <property type="evidence" value="ECO:0007669"/>
    <property type="project" value="InterPro"/>
</dbReference>
<dbReference type="GO" id="GO:0042834">
    <property type="term" value="F:peptidoglycan binding"/>
    <property type="evidence" value="ECO:0007669"/>
    <property type="project" value="InterPro"/>
</dbReference>
<sequence>MKGWRSNMSIQVVDPGHGGYDPGCSGNGLEEKDLTLDISRRVCQHLEAKYKTDAKMTRLSDKYISLQGRCDFANRLKAGSFLSVHINAGGGTGFESYVVPNAHPDSAGLLQKNVHKHMGPILKKYDHRDRGKKKANFHVIRVSRMKACLVEIGFIDTDKDAKLLKSDAFLDDVAEALADAIADTEGLEKKVTEPKPEPDPDPEDTFFRVVAGSFQKKDNAEQRVKELEEKGFDAFIDAKH</sequence>
<proteinExistence type="predicted"/>
<dbReference type="GO" id="GO:0030288">
    <property type="term" value="C:outer membrane-bounded periplasmic space"/>
    <property type="evidence" value="ECO:0007669"/>
    <property type="project" value="TreeGrafter"/>
</dbReference>
<dbReference type="InterPro" id="IPR036680">
    <property type="entry name" value="SPOR-like_sf"/>
</dbReference>
<accession>A0A235B5M2</accession>
<keyword evidence="1" id="KW-0378">Hydrolase</keyword>